<dbReference type="EMBL" id="BOMV01000057">
    <property type="protein sequence ID" value="GIE97440.1"/>
    <property type="molecule type" value="Genomic_DNA"/>
</dbReference>
<dbReference type="SUPFAM" id="SSF81606">
    <property type="entry name" value="PP2C-like"/>
    <property type="match status" value="1"/>
</dbReference>
<accession>A0A919JYV6</accession>
<dbReference type="Gene3D" id="3.30.565.10">
    <property type="entry name" value="Histidine kinase-like ATPase, C-terminal domain"/>
    <property type="match status" value="1"/>
</dbReference>
<protein>
    <submittedName>
        <fullName evidence="6">Uncharacterized protein</fullName>
    </submittedName>
</protein>
<feature type="domain" description="STAS" evidence="4">
    <location>
        <begin position="566"/>
        <end position="613"/>
    </location>
</feature>
<evidence type="ECO:0000259" key="4">
    <source>
        <dbReference type="PROSITE" id="PS50801"/>
    </source>
</evidence>
<sequence length="656" mass="68727">MGYARGDDAGARVGETGIVRDRFDALSVMVACYHGPELRVVAANAAFRSFAGSETVLGRSFDELFAGLAAQRLSPVMASVFATGEPQTGREWRVQVGGGREFYLDFVIEPYRDVGGTIVGITGIGIDVTGEVQRRQTAQDRAVDAELRYAHARDVITALQRQLLPQGLPVLPALRIAGSYLLADADDAAGGDWFDAVPLTGGRVALAVGDVVGHGVAASAAMGQLRAVLQDRLDEAGDLMVAIRAADRMARRVPAAHAATVCVVVLDPADGTLTWCSAGHPPPLLVGADSTRFLPVSGSGPLGTGAGYTTATDRLQPGEAVLLYSDGIIERPGREPAAATVELSQVAADAFAGRIFNSAGLTPADRICLHTLELLVRQTGHTDDITLLAAQRRAPAPPLRLGGPGTTLTARATRSAVDAWLTVQETRQEDRVALTHAVTELVTNALTHGRPDTGPGTVTVTAELRDDGEAQLSVADDGRWREPSRPAGDPAGADHGLGLAMAAAFTDHLDIDRGAAGTTVTVRRRLSRPARLLTGDEISVGVRGAPDEAASLMLVLDQPNAPSNRIAIHGPLDASNVEELGVELDRRTLGGTHELIVDLTAVTHLSSAAVAELYRSGPRGSDRHYPLQLYASAGSTAHHVLGLVGLPHTTRDPHDG</sequence>
<dbReference type="PANTHER" id="PTHR43156:SF2">
    <property type="entry name" value="STAGE II SPORULATION PROTEIN E"/>
    <property type="match status" value="1"/>
</dbReference>
<dbReference type="InterPro" id="IPR036890">
    <property type="entry name" value="HATPase_C_sf"/>
</dbReference>
<proteinExistence type="predicted"/>
<dbReference type="Proteomes" id="UP000636960">
    <property type="component" value="Unassembled WGS sequence"/>
</dbReference>
<dbReference type="RefSeq" id="WP_239162991.1">
    <property type="nucleotide sequence ID" value="NZ_BOMV01000057.1"/>
</dbReference>
<dbReference type="InterPro" id="IPR035965">
    <property type="entry name" value="PAS-like_dom_sf"/>
</dbReference>
<dbReference type="Pfam" id="PF13581">
    <property type="entry name" value="HATPase_c_2"/>
    <property type="match status" value="1"/>
</dbReference>
<dbReference type="SUPFAM" id="SSF55785">
    <property type="entry name" value="PYP-like sensor domain (PAS domain)"/>
    <property type="match status" value="1"/>
</dbReference>
<dbReference type="GO" id="GO:0016791">
    <property type="term" value="F:phosphatase activity"/>
    <property type="evidence" value="ECO:0007669"/>
    <property type="project" value="TreeGrafter"/>
</dbReference>
<dbReference type="InterPro" id="IPR000014">
    <property type="entry name" value="PAS"/>
</dbReference>
<keyword evidence="7" id="KW-1185">Reference proteome</keyword>
<feature type="domain" description="PAC" evidence="3">
    <location>
        <begin position="88"/>
        <end position="140"/>
    </location>
</feature>
<dbReference type="InterPro" id="IPR003594">
    <property type="entry name" value="HATPase_dom"/>
</dbReference>
<dbReference type="PROSITE" id="PS50801">
    <property type="entry name" value="STAS"/>
    <property type="match status" value="1"/>
</dbReference>
<reference evidence="6" key="1">
    <citation type="submission" date="2021-01" db="EMBL/GenBank/DDBJ databases">
        <title>Whole genome shotgun sequence of Actinoplanes rishiriensis NBRC 108556.</title>
        <authorList>
            <person name="Komaki H."/>
            <person name="Tamura T."/>
        </authorList>
    </citation>
    <scope>NUCLEOTIDE SEQUENCE</scope>
    <source>
        <strain evidence="6">NBRC 108556</strain>
    </source>
</reference>
<dbReference type="PANTHER" id="PTHR43156">
    <property type="entry name" value="STAGE II SPORULATION PROTEIN E-RELATED"/>
    <property type="match status" value="1"/>
</dbReference>
<dbReference type="PROSITE" id="PS51746">
    <property type="entry name" value="PPM_2"/>
    <property type="match status" value="1"/>
</dbReference>
<gene>
    <name evidence="6" type="ORF">Ari01nite_49050</name>
</gene>
<evidence type="ECO:0000313" key="6">
    <source>
        <dbReference type="EMBL" id="GIE97440.1"/>
    </source>
</evidence>
<dbReference type="Gene3D" id="3.60.40.10">
    <property type="entry name" value="PPM-type phosphatase domain"/>
    <property type="match status" value="1"/>
</dbReference>
<feature type="domain" description="PPM-type phosphatase" evidence="5">
    <location>
        <begin position="176"/>
        <end position="392"/>
    </location>
</feature>
<dbReference type="Pfam" id="PF07228">
    <property type="entry name" value="SpoIIE"/>
    <property type="match status" value="1"/>
</dbReference>
<dbReference type="InterPro" id="IPR036457">
    <property type="entry name" value="PPM-type-like_dom_sf"/>
</dbReference>
<dbReference type="InterPro" id="IPR036513">
    <property type="entry name" value="STAS_dom_sf"/>
</dbReference>
<dbReference type="InterPro" id="IPR000700">
    <property type="entry name" value="PAS-assoc_C"/>
</dbReference>
<dbReference type="PROSITE" id="PS50113">
    <property type="entry name" value="PAC"/>
    <property type="match status" value="1"/>
</dbReference>
<keyword evidence="1" id="KW-0378">Hydrolase</keyword>
<dbReference type="InterPro" id="IPR013656">
    <property type="entry name" value="PAS_4"/>
</dbReference>
<evidence type="ECO:0000313" key="7">
    <source>
        <dbReference type="Proteomes" id="UP000636960"/>
    </source>
</evidence>
<evidence type="ECO:0000259" key="5">
    <source>
        <dbReference type="PROSITE" id="PS51746"/>
    </source>
</evidence>
<dbReference type="InterPro" id="IPR052016">
    <property type="entry name" value="Bact_Sigma-Reg"/>
</dbReference>
<comment type="caution">
    <text evidence="6">The sequence shown here is derived from an EMBL/GenBank/DDBJ whole genome shotgun (WGS) entry which is preliminary data.</text>
</comment>
<dbReference type="SUPFAM" id="SSF55874">
    <property type="entry name" value="ATPase domain of HSP90 chaperone/DNA topoisomerase II/histidine kinase"/>
    <property type="match status" value="1"/>
</dbReference>
<organism evidence="6 7">
    <name type="scientific">Paractinoplanes rishiriensis</name>
    <dbReference type="NCBI Taxonomy" id="1050105"/>
    <lineage>
        <taxon>Bacteria</taxon>
        <taxon>Bacillati</taxon>
        <taxon>Actinomycetota</taxon>
        <taxon>Actinomycetes</taxon>
        <taxon>Micromonosporales</taxon>
        <taxon>Micromonosporaceae</taxon>
        <taxon>Paractinoplanes</taxon>
    </lineage>
</organism>
<evidence type="ECO:0000256" key="1">
    <source>
        <dbReference type="ARBA" id="ARBA00022801"/>
    </source>
</evidence>
<name>A0A919JYV6_9ACTN</name>
<evidence type="ECO:0000259" key="3">
    <source>
        <dbReference type="PROSITE" id="PS50113"/>
    </source>
</evidence>
<dbReference type="NCBIfam" id="TIGR00229">
    <property type="entry name" value="sensory_box"/>
    <property type="match status" value="1"/>
</dbReference>
<dbReference type="SUPFAM" id="SSF52091">
    <property type="entry name" value="SpoIIaa-like"/>
    <property type="match status" value="1"/>
</dbReference>
<dbReference type="InterPro" id="IPR002645">
    <property type="entry name" value="STAS_dom"/>
</dbReference>
<dbReference type="InterPro" id="IPR001932">
    <property type="entry name" value="PPM-type_phosphatase-like_dom"/>
</dbReference>
<feature type="region of interest" description="Disordered" evidence="2">
    <location>
        <begin position="476"/>
        <end position="495"/>
    </location>
</feature>
<dbReference type="Pfam" id="PF08448">
    <property type="entry name" value="PAS_4"/>
    <property type="match status" value="1"/>
</dbReference>
<evidence type="ECO:0000256" key="2">
    <source>
        <dbReference type="SAM" id="MobiDB-lite"/>
    </source>
</evidence>
<dbReference type="CDD" id="cd07043">
    <property type="entry name" value="STAS_anti-anti-sigma_factors"/>
    <property type="match status" value="1"/>
</dbReference>
<dbReference type="SMART" id="SM00331">
    <property type="entry name" value="PP2C_SIG"/>
    <property type="match status" value="1"/>
</dbReference>
<dbReference type="AlphaFoldDB" id="A0A919JYV6"/>
<dbReference type="SMART" id="SM00387">
    <property type="entry name" value="HATPase_c"/>
    <property type="match status" value="1"/>
</dbReference>
<dbReference type="Gene3D" id="3.30.750.24">
    <property type="entry name" value="STAS domain"/>
    <property type="match status" value="1"/>
</dbReference>
<dbReference type="CDD" id="cd16936">
    <property type="entry name" value="HATPase_RsbW-like"/>
    <property type="match status" value="1"/>
</dbReference>
<dbReference type="Gene3D" id="3.30.450.20">
    <property type="entry name" value="PAS domain"/>
    <property type="match status" value="1"/>
</dbReference>